<sequence length="2133" mass="221568">MFVSATQRARRVASALTALAVGAVGLAAIDQAALAPAAAETRSLALVGSLQSEIGCSDDWQPECAESELALAPDGTYTGEFSLPAGTYEYKVAADDAWDEAYGLDGGTENIPLTLAGTTTIRVVYEDVSHRTALVPLDLAGAYTEADDALVAPPVRQAGGDEQFYFVLTDRFADGDTTNNTAGLGDDRLVSGYDPTDKGFYNGGDIAGLHANLDYIDGLGTTALWLTPSFKNNPVQGVGENASAGYHGYWVTDFTQIDPHLGTNAELEALIDDAHARGIKVYFDIITNHTADVIDNAQGTYDYIDQATAPYTDDAGTAFDPADFAGTGTFPALDPATSFPLTPVVAPEQTAAKSPQWLNDVTLYHNRGNSTWTGESVTYGDFDGLDDLMTEDPRVVDGFVDVYEAWVDLGIDGFRIDTVKHVNIEFWETWTHEVLDYARAHGKPDFFMFGEVYDADAAKLSPYVRTTDMSSVLDFTFQAAGSGYAKGYTAKGLASLFASDDMYTTPSTSADALPTFLGNHDMGRIGYMVAGSGSPEQRSALGHSLMYLTRGQPVVYYGDEQGFAGAGDGKDKNARQSLFGTQVDEYASQPLLDGTTLGTQNRLDTGSVLYEHIAGLARLRADHPALSSGAQIERYVEDGAGVYAFSRVDRTEKVEHLVALNNTTDERTVTITSLTPDAELAPLYGTTTPLTTDASGAVSVTVPALGAVVFVADRPVAATATPTLTVAVPAPGAGLEGVTPVSATIEADRWAETSFAYRTVGATGWTPLGTAEDTTPRVFHDTSGLADGTLLEYRAVTTDAAGQHAAASTYASVGSSVAGTTGPVPDPGALTVTVPGSHNAAMGCASDWDVACTSAQLSERPDGVYAGTFSLPAGSEFEYKVAVGGTWDVNYGVGGVLGGADATYTVPADGSVTFYFDPETHYFTTSADGPIMTLPGSYQDQVGCAAAWSPDCLATWLQDLDGDGVFTYSTDALATGTYEAKVSESLSWDVNYGVGGASGGANYSFAASAGKLVVFSYDPGSHVLTVDVTDPPFPGTGQARAHWLAQGLLAVPRDLLPTGSDPAAQTWALHHAPDGGIEAVDGEVVVPDGASVPLAYDPAGLPADVVALFPALADSVALRTDLDRAAVEAVLTEEVQVSATGADGALAALTAVQVPGVLDDLYGDAAADAELGLTWTDGAPTFTVWAPTARSAALLVWTGDGTGAGERISMVRGDDGTWSVAGSADLQGAQYLYDIEVYVPTTGTVEHNEVTDPYSVALTTNSTRSVATDLADPDFQPDLWATTPAPLVERAVDRSIYELHVRDFSIGDATVPEAERGTYKAFTRDSDGMEHLRELASAGLNTVHLLPTFDIATIEEDRSAQATVGDLSGLAPDSTEQQAAVTAVAETDGFNWGYDPYHFQVPEGSYATTDAQAGGARVAEFRSMVGALHGSGLQVVLDQVFNHTASSGQADTSVLDKVVPGYYHRLDANGSVQTSTCCQNVATEHEMAQKLMVDSVVLWARDYHVDGFRFDLMGHHSVENLLAVRAGLDELTLEDDGVDGSSVYLYGEGWNFGEVADNALFTQATQGQLGGTGIGTFSDRLRDAVHGGSPVDGGSLFQQGFGTGLATDPNGQPTNLADPTVVNDGSAAELADLAHQSDLVRLGLAGNLKSYSFLTSAGTVQQGDELDYRGSPAGYADEPGEVVSYVDAHDNQTLFDILTLKLPVATTMEDRVRMNTLSLSMTALAQTPSFWHAGTDLLRSKSLDRDSYNSGDWFNAIDWTGQTSTFGVGLPPEGKNGESWSLYAPLLADPALQPGAEDMAASSAAAQDLLRLRYSTPLFRLGDAGLITEKVTFPGSGPAATPGVVVMRIDDTVGTDVDTDLDGVLVVFNASPEPVTQTVDGLAGHELTLSSVQAAGADSVVRQTAWSTETGTVTVPARSVAVLTEAHAAAPGDGAPGDGTPGDGTPGDGTPGSGGPGDENPGNGTPGHGSPGTGTPGTGAPESGAPGAGTPGHGTPGTPGKGTMSVRSTTIAAGGRLELTASGFTGGEIVQVWLHSTPQLLVAQTAAADGTVTVSVTIPRDTAAGVHTVRLVGLTSGVEVSQEVTVVPGAGSPGFLGTTGFSGGIVAVGITLLLGGAAVVLVVRARRRAHAEA</sequence>
<dbReference type="CDD" id="cd02860">
    <property type="entry name" value="E_set_Pullulanase"/>
    <property type="match status" value="1"/>
</dbReference>
<dbReference type="Proteomes" id="UP000225548">
    <property type="component" value="Unassembled WGS sequence"/>
</dbReference>
<feature type="signal peptide" evidence="4">
    <location>
        <begin position="1"/>
        <end position="27"/>
    </location>
</feature>
<dbReference type="SMART" id="SM00642">
    <property type="entry name" value="Aamy"/>
    <property type="match status" value="1"/>
</dbReference>
<dbReference type="InterPro" id="IPR011839">
    <property type="entry name" value="Pullul_strch"/>
</dbReference>
<dbReference type="Gene3D" id="2.60.40.10">
    <property type="entry name" value="Immunoglobulins"/>
    <property type="match status" value="4"/>
</dbReference>
<evidence type="ECO:0000256" key="1">
    <source>
        <dbReference type="ARBA" id="ARBA00008061"/>
    </source>
</evidence>
<dbReference type="Pfam" id="PF22058">
    <property type="entry name" value="X25_BaPul_like"/>
    <property type="match status" value="3"/>
</dbReference>
<dbReference type="Gene3D" id="2.60.40.1180">
    <property type="entry name" value="Golgi alpha-mannosidase II"/>
    <property type="match status" value="2"/>
</dbReference>
<feature type="domain" description="Glycosyl hydrolase family 13 catalytic" evidence="5">
    <location>
        <begin position="166"/>
        <end position="620"/>
    </location>
</feature>
<dbReference type="GO" id="GO:0051060">
    <property type="term" value="F:pullulanase activity"/>
    <property type="evidence" value="ECO:0007669"/>
    <property type="project" value="InterPro"/>
</dbReference>
<dbReference type="Gene3D" id="3.20.20.80">
    <property type="entry name" value="Glycosidases"/>
    <property type="match status" value="2"/>
</dbReference>
<dbReference type="CDD" id="cd11339">
    <property type="entry name" value="AmyAc_bac_CMD_like_2"/>
    <property type="match status" value="1"/>
</dbReference>
<protein>
    <submittedName>
        <fullName evidence="6">Pullulanase-type alpha-1,6-glucosidase</fullName>
    </submittedName>
</protein>
<dbReference type="PANTHER" id="PTHR43002">
    <property type="entry name" value="GLYCOGEN DEBRANCHING ENZYME"/>
    <property type="match status" value="1"/>
</dbReference>
<dbReference type="NCBIfam" id="TIGR02103">
    <property type="entry name" value="pullul_strch"/>
    <property type="match status" value="1"/>
</dbReference>
<dbReference type="InterPro" id="IPR006047">
    <property type="entry name" value="GH13_cat_dom"/>
</dbReference>
<keyword evidence="3" id="KW-0472">Membrane</keyword>
<dbReference type="Pfam" id="PF17967">
    <property type="entry name" value="Pullulanase_N2"/>
    <property type="match status" value="1"/>
</dbReference>
<feature type="compositionally biased region" description="Gly residues" evidence="2">
    <location>
        <begin position="1964"/>
        <end position="1977"/>
    </location>
</feature>
<dbReference type="EMBL" id="PDJG01000001">
    <property type="protein sequence ID" value="PFG33881.1"/>
    <property type="molecule type" value="Genomic_DNA"/>
</dbReference>
<keyword evidence="4" id="KW-0732">Signal</keyword>
<keyword evidence="3" id="KW-1133">Transmembrane helix</keyword>
<dbReference type="InterPro" id="IPR014756">
    <property type="entry name" value="Ig_E-set"/>
</dbReference>
<dbReference type="Pfam" id="PF00128">
    <property type="entry name" value="Alpha-amylase"/>
    <property type="match status" value="1"/>
</dbReference>
<gene>
    <name evidence="6" type="ORF">ATL42_1775</name>
</gene>
<feature type="region of interest" description="Disordered" evidence="2">
    <location>
        <begin position="1929"/>
        <end position="2006"/>
    </location>
</feature>
<dbReference type="InterPro" id="IPR040671">
    <property type="entry name" value="Pullulanase_N2"/>
</dbReference>
<dbReference type="RefSeq" id="WP_098455016.1">
    <property type="nucleotide sequence ID" value="NZ_PDJG01000001.1"/>
</dbReference>
<reference evidence="6 7" key="1">
    <citation type="submission" date="2017-10" db="EMBL/GenBank/DDBJ databases">
        <title>Sequencing the genomes of 1000 actinobacteria strains.</title>
        <authorList>
            <person name="Klenk H.-P."/>
        </authorList>
    </citation>
    <scope>NUCLEOTIDE SEQUENCE [LARGE SCALE GENOMIC DNA]</scope>
    <source>
        <strain evidence="6 7">DSM 18966</strain>
    </source>
</reference>
<dbReference type="SUPFAM" id="SSF81296">
    <property type="entry name" value="E set domains"/>
    <property type="match status" value="2"/>
</dbReference>
<dbReference type="InterPro" id="IPR054409">
    <property type="entry name" value="X25_BaPul-like"/>
</dbReference>
<dbReference type="InterPro" id="IPR017853">
    <property type="entry name" value="GH"/>
</dbReference>
<dbReference type="Pfam" id="PF11852">
    <property type="entry name" value="Pullul_strch_C"/>
    <property type="match status" value="1"/>
</dbReference>
<evidence type="ECO:0000256" key="2">
    <source>
        <dbReference type="SAM" id="MobiDB-lite"/>
    </source>
</evidence>
<evidence type="ECO:0000313" key="7">
    <source>
        <dbReference type="Proteomes" id="UP000225548"/>
    </source>
</evidence>
<dbReference type="SUPFAM" id="SSF51445">
    <property type="entry name" value="(Trans)glycosidases"/>
    <property type="match status" value="2"/>
</dbReference>
<evidence type="ECO:0000313" key="6">
    <source>
        <dbReference type="EMBL" id="PFG33881.1"/>
    </source>
</evidence>
<evidence type="ECO:0000256" key="4">
    <source>
        <dbReference type="SAM" id="SignalP"/>
    </source>
</evidence>
<comment type="caution">
    <text evidence="6">The sequence shown here is derived from an EMBL/GenBank/DDBJ whole genome shotgun (WGS) entry which is preliminary data.</text>
</comment>
<comment type="similarity">
    <text evidence="1">Belongs to the glycosyl hydrolase 13 family.</text>
</comment>
<dbReference type="Gene3D" id="2.60.40.1130">
    <property type="entry name" value="Rab geranylgeranyltransferase alpha-subunit, insert domain"/>
    <property type="match status" value="1"/>
</dbReference>
<evidence type="ECO:0000259" key="5">
    <source>
        <dbReference type="SMART" id="SM00642"/>
    </source>
</evidence>
<dbReference type="OrthoDB" id="9805159at2"/>
<feature type="transmembrane region" description="Helical" evidence="3">
    <location>
        <begin position="2101"/>
        <end position="2123"/>
    </location>
</feature>
<dbReference type="Pfam" id="PF02922">
    <property type="entry name" value="CBM_48"/>
    <property type="match status" value="1"/>
</dbReference>
<name>A0A2A9E5P7_9MICO</name>
<feature type="compositionally biased region" description="Gly residues" evidence="2">
    <location>
        <begin position="1986"/>
        <end position="2000"/>
    </location>
</feature>
<feature type="chain" id="PRO_5039408032" evidence="4">
    <location>
        <begin position="28"/>
        <end position="2133"/>
    </location>
</feature>
<evidence type="ECO:0000256" key="3">
    <source>
        <dbReference type="SAM" id="Phobius"/>
    </source>
</evidence>
<accession>A0A2A9E5P7</accession>
<dbReference type="InterPro" id="IPR013780">
    <property type="entry name" value="Glyco_hydro_b"/>
</dbReference>
<dbReference type="CDD" id="cd12962">
    <property type="entry name" value="X25_BaPul_like"/>
    <property type="match status" value="3"/>
</dbReference>
<dbReference type="CDD" id="cd11341">
    <property type="entry name" value="AmyAc_Pullulanase_LD-like"/>
    <property type="match status" value="1"/>
</dbReference>
<keyword evidence="3" id="KW-0812">Transmembrane</keyword>
<dbReference type="SUPFAM" id="SSF51011">
    <property type="entry name" value="Glycosyl hydrolase domain"/>
    <property type="match status" value="2"/>
</dbReference>
<proteinExistence type="inferred from homology"/>
<dbReference type="InterPro" id="IPR024561">
    <property type="entry name" value="Pullul_strch_C"/>
</dbReference>
<dbReference type="GO" id="GO:0005975">
    <property type="term" value="P:carbohydrate metabolic process"/>
    <property type="evidence" value="ECO:0007669"/>
    <property type="project" value="InterPro"/>
</dbReference>
<keyword evidence="7" id="KW-1185">Reference proteome</keyword>
<dbReference type="InterPro" id="IPR004193">
    <property type="entry name" value="Glyco_hydro_13_N"/>
</dbReference>
<dbReference type="InterPro" id="IPR013783">
    <property type="entry name" value="Ig-like_fold"/>
</dbReference>
<feature type="compositionally biased region" description="Gly residues" evidence="2">
    <location>
        <begin position="1934"/>
        <end position="1957"/>
    </location>
</feature>
<organism evidence="6 7">
    <name type="scientific">Sanguibacter antarcticus</name>
    <dbReference type="NCBI Taxonomy" id="372484"/>
    <lineage>
        <taxon>Bacteria</taxon>
        <taxon>Bacillati</taxon>
        <taxon>Actinomycetota</taxon>
        <taxon>Actinomycetes</taxon>
        <taxon>Micrococcales</taxon>
        <taxon>Sanguibacteraceae</taxon>
        <taxon>Sanguibacter</taxon>
    </lineage>
</organism>